<dbReference type="OrthoDB" id="5909106at2759"/>
<proteinExistence type="predicted"/>
<feature type="region of interest" description="Disordered" evidence="2">
    <location>
        <begin position="1"/>
        <end position="23"/>
    </location>
</feature>
<feature type="compositionally biased region" description="Polar residues" evidence="2">
    <location>
        <begin position="350"/>
        <end position="368"/>
    </location>
</feature>
<feature type="coiled-coil region" evidence="1">
    <location>
        <begin position="30"/>
        <end position="95"/>
    </location>
</feature>
<organism evidence="3 4">
    <name type="scientific">Caenorhabditis nigoni</name>
    <dbReference type="NCBI Taxonomy" id="1611254"/>
    <lineage>
        <taxon>Eukaryota</taxon>
        <taxon>Metazoa</taxon>
        <taxon>Ecdysozoa</taxon>
        <taxon>Nematoda</taxon>
        <taxon>Chromadorea</taxon>
        <taxon>Rhabditida</taxon>
        <taxon>Rhabditina</taxon>
        <taxon>Rhabditomorpha</taxon>
        <taxon>Rhabditoidea</taxon>
        <taxon>Rhabditidae</taxon>
        <taxon>Peloderinae</taxon>
        <taxon>Caenorhabditis</taxon>
    </lineage>
</organism>
<accession>A0A2G5UP44</accession>
<sequence>MNFEAGHRPTASLSIEAKRARNRRNTRNYQLRKRQEKEELEEDVAILEQEFSRIFGEDALKELKHAAQQSEIKAPDELQMQIQKLEDELEDIARRRSLPGTNLITNASQKCRANAALKLAKLEFWKIVLLNGLMELEAELDVDPPRAEAYGSSAAIKTNSADDRSYNTDTCPNPSLECPLKAAQTTENPDFMDMPVLERQEKYRTAEGRRHIPEVVHQTAASLPSFSSDFGPEFNDGSSNDLEELDGDVIDGILTASTGISTNVNSETTKLRQRRQTINSYRIEDRLHLAPLKKRQRTDVSGGTINLFDDHVIYNDPKITNSPSPHYTGTLHNLTSTKQVLEGHSKAEDSSSNVRNYLSNNSHSNTPGGWQRKQMALNGTTLQHTHDRFLFEWSHGTYTATGSHDFFGETRYEPSKMKIRSTPTPLNTAQQQPVSPTEQFFADRSYGRWIGKEGPSPSTPPPRPLNNPQLVPVPPMEQLCEDLSDGRTWIRANEPSPNRNHTTAAMLNTAQQQPVTPTEQFFEDRSYDGTRIRAQVPSPASSFDSGELAEDYWEPDWPAPTNDAGSPTEDRLEPDWSPAMEPDPTAPTATETAQERWDHWPADKQEL</sequence>
<feature type="region of interest" description="Disordered" evidence="2">
    <location>
        <begin position="418"/>
        <end position="473"/>
    </location>
</feature>
<comment type="caution">
    <text evidence="3">The sequence shown here is derived from an EMBL/GenBank/DDBJ whole genome shotgun (WGS) entry which is preliminary data.</text>
</comment>
<dbReference type="Proteomes" id="UP000230233">
    <property type="component" value="Chromosome III"/>
</dbReference>
<evidence type="ECO:0000313" key="3">
    <source>
        <dbReference type="EMBL" id="PIC41288.1"/>
    </source>
</evidence>
<feature type="compositionally biased region" description="Basic and acidic residues" evidence="2">
    <location>
        <begin position="593"/>
        <end position="607"/>
    </location>
</feature>
<feature type="compositionally biased region" description="Low complexity" evidence="2">
    <location>
        <begin position="578"/>
        <end position="592"/>
    </location>
</feature>
<protein>
    <recommendedName>
        <fullName evidence="5">BZIP domain-containing protein</fullName>
    </recommendedName>
</protein>
<evidence type="ECO:0000313" key="4">
    <source>
        <dbReference type="Proteomes" id="UP000230233"/>
    </source>
</evidence>
<feature type="region of interest" description="Disordered" evidence="2">
    <location>
        <begin position="345"/>
        <end position="372"/>
    </location>
</feature>
<feature type="compositionally biased region" description="Pro residues" evidence="2">
    <location>
        <begin position="457"/>
        <end position="473"/>
    </location>
</feature>
<evidence type="ECO:0000256" key="1">
    <source>
        <dbReference type="SAM" id="Coils"/>
    </source>
</evidence>
<dbReference type="AlphaFoldDB" id="A0A2G5UP44"/>
<dbReference type="EMBL" id="PDUG01000003">
    <property type="protein sequence ID" value="PIC41288.1"/>
    <property type="molecule type" value="Genomic_DNA"/>
</dbReference>
<evidence type="ECO:0000256" key="2">
    <source>
        <dbReference type="SAM" id="MobiDB-lite"/>
    </source>
</evidence>
<feature type="compositionally biased region" description="Polar residues" evidence="2">
    <location>
        <begin position="421"/>
        <end position="438"/>
    </location>
</feature>
<evidence type="ECO:0008006" key="5">
    <source>
        <dbReference type="Google" id="ProtNLM"/>
    </source>
</evidence>
<reference evidence="4" key="1">
    <citation type="submission" date="2017-10" db="EMBL/GenBank/DDBJ databases">
        <title>Rapid genome shrinkage in a self-fertile nematode reveals novel sperm competition proteins.</title>
        <authorList>
            <person name="Yin D."/>
            <person name="Schwarz E.M."/>
            <person name="Thomas C.G."/>
            <person name="Felde R.L."/>
            <person name="Korf I.F."/>
            <person name="Cutter A.D."/>
            <person name="Schartner C.M."/>
            <person name="Ralston E.J."/>
            <person name="Meyer B.J."/>
            <person name="Haag E.S."/>
        </authorList>
    </citation>
    <scope>NUCLEOTIDE SEQUENCE [LARGE SCALE GENOMIC DNA]</scope>
    <source>
        <strain evidence="4">JU1422</strain>
    </source>
</reference>
<gene>
    <name evidence="3" type="primary">Cnig_chr_III.g8757</name>
    <name evidence="3" type="ORF">B9Z55_008757</name>
</gene>
<name>A0A2G5UP44_9PELO</name>
<keyword evidence="1" id="KW-0175">Coiled coil</keyword>
<feature type="region of interest" description="Disordered" evidence="2">
    <location>
        <begin position="532"/>
        <end position="607"/>
    </location>
</feature>
<keyword evidence="4" id="KW-1185">Reference proteome</keyword>